<evidence type="ECO:0000313" key="3">
    <source>
        <dbReference type="Proteomes" id="UP000886884"/>
    </source>
</evidence>
<proteinExistence type="predicted"/>
<gene>
    <name evidence="2" type="ORF">IAA64_01785</name>
</gene>
<dbReference type="SMART" id="SM00901">
    <property type="entry name" value="FRG"/>
    <property type="match status" value="1"/>
</dbReference>
<comment type="caution">
    <text evidence="2">The sequence shown here is derived from an EMBL/GenBank/DDBJ whole genome shotgun (WGS) entry which is preliminary data.</text>
</comment>
<reference evidence="2" key="2">
    <citation type="journal article" date="2021" name="PeerJ">
        <title>Extensive microbial diversity within the chicken gut microbiome revealed by metagenomics and culture.</title>
        <authorList>
            <person name="Gilroy R."/>
            <person name="Ravi A."/>
            <person name="Getino M."/>
            <person name="Pursley I."/>
            <person name="Horton D.L."/>
            <person name="Alikhan N.F."/>
            <person name="Baker D."/>
            <person name="Gharbi K."/>
            <person name="Hall N."/>
            <person name="Watson M."/>
            <person name="Adriaenssens E.M."/>
            <person name="Foster-Nyarko E."/>
            <person name="Jarju S."/>
            <person name="Secka A."/>
            <person name="Antonio M."/>
            <person name="Oren A."/>
            <person name="Chaudhuri R.R."/>
            <person name="La Ragione R."/>
            <person name="Hildebrand F."/>
            <person name="Pallen M.J."/>
        </authorList>
    </citation>
    <scope>NUCLEOTIDE SEQUENCE</scope>
    <source>
        <strain evidence="2">CHK183-6373</strain>
    </source>
</reference>
<dbReference type="AlphaFoldDB" id="A0A9D1P4W4"/>
<protein>
    <submittedName>
        <fullName evidence="2">FRG domain-containing protein</fullName>
    </submittedName>
</protein>
<accession>A0A9D1P4W4</accession>
<dbReference type="EMBL" id="DVOT01000031">
    <property type="protein sequence ID" value="HIV26673.1"/>
    <property type="molecule type" value="Genomic_DNA"/>
</dbReference>
<dbReference type="Pfam" id="PF08867">
    <property type="entry name" value="FRG"/>
    <property type="match status" value="1"/>
</dbReference>
<feature type="domain" description="FRG" evidence="1">
    <location>
        <begin position="27"/>
        <end position="119"/>
    </location>
</feature>
<dbReference type="InterPro" id="IPR014966">
    <property type="entry name" value="FRG-dom"/>
</dbReference>
<sequence length="295" mass="33958">MKEINSIAEYLDYISEIKFLAKRTYSVGCYTFFRGQANIEWKLTPGLYRSNLFTSESLLLIELQHICPEEFLTNRFETLVKMQHFGLPTRLLDTTTNPLVALYFACKDDHVSEKDGIVYIFPNLPVMWSTSQVVDLIMDFVFECNPSLVYLEGVADISQQKYPLIIKGLISECTRSILHYYTIPAMAVMPAKTNERIEAQDGAFLIFGMNVQNKRSSVNPGTKGRVYYNFKPAEISSPQDICREAEMVLIPSKSKKEILKQLDLVGFNERKLFPDLEHKIQYIIRDVLANRFNGF</sequence>
<reference evidence="2" key="1">
    <citation type="submission" date="2020-10" db="EMBL/GenBank/DDBJ databases">
        <authorList>
            <person name="Gilroy R."/>
        </authorList>
    </citation>
    <scope>NUCLEOTIDE SEQUENCE</scope>
    <source>
        <strain evidence="2">CHK183-6373</strain>
    </source>
</reference>
<name>A0A9D1P4W4_9FIRM</name>
<evidence type="ECO:0000259" key="1">
    <source>
        <dbReference type="SMART" id="SM00901"/>
    </source>
</evidence>
<dbReference type="Proteomes" id="UP000886884">
    <property type="component" value="Unassembled WGS sequence"/>
</dbReference>
<organism evidence="2 3">
    <name type="scientific">Candidatus Ornithocaccomicrobium faecavium</name>
    <dbReference type="NCBI Taxonomy" id="2840890"/>
    <lineage>
        <taxon>Bacteria</taxon>
        <taxon>Bacillati</taxon>
        <taxon>Bacillota</taxon>
        <taxon>Clostridia</taxon>
        <taxon>Candidatus Ornithocaccomicrobium</taxon>
    </lineage>
</organism>
<evidence type="ECO:0000313" key="2">
    <source>
        <dbReference type="EMBL" id="HIV26673.1"/>
    </source>
</evidence>